<dbReference type="GO" id="GO:0006337">
    <property type="term" value="P:nucleosome disassembly"/>
    <property type="evidence" value="ECO:0007669"/>
    <property type="project" value="EnsemblFungi"/>
</dbReference>
<dbReference type="Pfam" id="PF00439">
    <property type="entry name" value="Bromodomain"/>
    <property type="match status" value="1"/>
</dbReference>
<dbReference type="FunCoup" id="A7TFQ2">
    <property type="interactions" value="419"/>
</dbReference>
<dbReference type="KEGG" id="vpo:Kpol_1023p29"/>
<reference evidence="3 4" key="1">
    <citation type="journal article" date="2007" name="Proc. Natl. Acad. Sci. U.S.A.">
        <title>Independent sorting-out of thousands of duplicated gene pairs in two yeast species descended from a whole-genome duplication.</title>
        <authorList>
            <person name="Scannell D.R."/>
            <person name="Frank A.C."/>
            <person name="Conant G.C."/>
            <person name="Byrne K.P."/>
            <person name="Woolfit M."/>
            <person name="Wolfe K.H."/>
        </authorList>
    </citation>
    <scope>NUCLEOTIDE SEQUENCE [LARGE SCALE GENOMIC DNA]</scope>
    <source>
        <strain evidence="4">ATCC 22028 / DSM 70294 / BCRC 21397 / CBS 2163 / NBRC 10782 / NRRL Y-8283 / UCD 57-17</strain>
    </source>
</reference>
<dbReference type="RefSeq" id="XP_001646718.1">
    <property type="nucleotide sequence ID" value="XM_001646668.1"/>
</dbReference>
<accession>A7TFQ2</accession>
<dbReference type="PhylomeDB" id="A7TFQ2"/>
<dbReference type="eggNOG" id="ENOG502QQT5">
    <property type="taxonomic scope" value="Eukaryota"/>
</dbReference>
<dbReference type="GeneID" id="5547176"/>
<dbReference type="Proteomes" id="UP000000267">
    <property type="component" value="Unassembled WGS sequence"/>
</dbReference>
<protein>
    <recommendedName>
        <fullName evidence="2">Bromo domain-containing protein</fullName>
    </recommendedName>
</protein>
<dbReference type="OMA" id="PNWYSLP"/>
<dbReference type="EMBL" id="DS480384">
    <property type="protein sequence ID" value="EDO18860.1"/>
    <property type="molecule type" value="Genomic_DNA"/>
</dbReference>
<dbReference type="OrthoDB" id="5354116at2759"/>
<dbReference type="HOGENOM" id="CLU_043834_0_0_1"/>
<evidence type="ECO:0000259" key="2">
    <source>
        <dbReference type="Pfam" id="PF00439"/>
    </source>
</evidence>
<evidence type="ECO:0000313" key="4">
    <source>
        <dbReference type="Proteomes" id="UP000000267"/>
    </source>
</evidence>
<organism evidence="4">
    <name type="scientific">Vanderwaltozyma polyspora (strain ATCC 22028 / DSM 70294 / BCRC 21397 / CBS 2163 / NBRC 10782 / NRRL Y-8283 / UCD 57-17)</name>
    <name type="common">Kluyveromyces polysporus</name>
    <dbReference type="NCBI Taxonomy" id="436907"/>
    <lineage>
        <taxon>Eukaryota</taxon>
        <taxon>Fungi</taxon>
        <taxon>Dikarya</taxon>
        <taxon>Ascomycota</taxon>
        <taxon>Saccharomycotina</taxon>
        <taxon>Saccharomycetes</taxon>
        <taxon>Saccharomycetales</taxon>
        <taxon>Saccharomycetaceae</taxon>
        <taxon>Vanderwaltozyma</taxon>
    </lineage>
</organism>
<dbReference type="GO" id="GO:0016586">
    <property type="term" value="C:RSC-type complex"/>
    <property type="evidence" value="ECO:0007669"/>
    <property type="project" value="EnsemblFungi"/>
</dbReference>
<feature type="region of interest" description="Disordered" evidence="1">
    <location>
        <begin position="303"/>
        <end position="351"/>
    </location>
</feature>
<sequence>MQVEELLDNIFTIYKAASVKCKVLEEEFPADFFEDDPAKIYESYLGFLQNNTVVDGNFISNNQLKLTTINAKYENKEYNVDNGFYKLYHDIKLVCTMLVHYYPQGTRNYQIIDKFYKFATELLIRECYRLGVQLSENLIRENEANESNTELENLIKNDFIKISTNYKVPIMETYHIKTRDHELFSSVIAKSILDNRPREVPNSNFEINKIIPQTNMREEAPKLGFVAANTSNIPDPTFPPTEMMTRFLHPNWYSLPVATWLKYGDFKSWAPFCSENSCVSNIGARGKLWLETIGYIKLYQKETKTSESTEPTEKIENEKIGIDDEKEREDKNEDEAKADNNEEKKLETKEDDSLYKDTPIKLENLLKWNPSNYISDNELKAFQDGTQSQLISNTLLKLQKIRKQRIHDKSVRKPSKEEMDLYYKVKRLMREVLLSKQKSKLACEPCTSFPIIQANYNGSIPVVRSQPNRKRKYTRRI</sequence>
<dbReference type="InterPro" id="IPR001487">
    <property type="entry name" value="Bromodomain"/>
</dbReference>
<name>A7TFQ2_VANPO</name>
<dbReference type="GO" id="GO:0006368">
    <property type="term" value="P:transcription elongation by RNA polymerase II"/>
    <property type="evidence" value="ECO:0007669"/>
    <property type="project" value="EnsemblFungi"/>
</dbReference>
<dbReference type="STRING" id="436907.A7TFQ2"/>
<gene>
    <name evidence="3" type="ORF">Kpol_1023p29</name>
</gene>
<keyword evidence="4" id="KW-1185">Reference proteome</keyword>
<dbReference type="AlphaFoldDB" id="A7TFQ2"/>
<feature type="domain" description="Bromo" evidence="2">
    <location>
        <begin position="31"/>
        <end position="113"/>
    </location>
</feature>
<evidence type="ECO:0000256" key="1">
    <source>
        <dbReference type="SAM" id="MobiDB-lite"/>
    </source>
</evidence>
<dbReference type="InParanoid" id="A7TFQ2"/>
<evidence type="ECO:0000313" key="3">
    <source>
        <dbReference type="EMBL" id="EDO18860.1"/>
    </source>
</evidence>
<proteinExistence type="predicted"/>